<reference evidence="5 6" key="1">
    <citation type="submission" date="2021-05" db="EMBL/GenBank/DDBJ databases">
        <title>Draft Whole Genome Sequencing Of Biosensor Chromobacterium violaceum Strain CV026 Reveals A Regulatory RNA In Chromobacterium violaceum Phenotype Regulatory Network.</title>
        <authorList>
            <person name="Hong K.W."/>
            <person name="Chan K.G."/>
            <person name="Chang C.-Y."/>
        </authorList>
    </citation>
    <scope>NUCLEOTIDE SEQUENCE [LARGE SCALE GENOMIC DNA]</scope>
    <source>
        <strain evidence="5 6">ATCC 31532</strain>
    </source>
</reference>
<feature type="domain" description="HTH marR-type" evidence="4">
    <location>
        <begin position="21"/>
        <end position="153"/>
    </location>
</feature>
<dbReference type="InterPro" id="IPR036390">
    <property type="entry name" value="WH_DNA-bd_sf"/>
</dbReference>
<dbReference type="EMBL" id="JAHDTB010000020">
    <property type="protein sequence ID" value="MBW8289640.1"/>
    <property type="molecule type" value="Genomic_DNA"/>
</dbReference>
<evidence type="ECO:0000256" key="3">
    <source>
        <dbReference type="ARBA" id="ARBA00023163"/>
    </source>
</evidence>
<dbReference type="Gene3D" id="1.10.10.10">
    <property type="entry name" value="Winged helix-like DNA-binding domain superfamily/Winged helix DNA-binding domain"/>
    <property type="match status" value="1"/>
</dbReference>
<dbReference type="PROSITE" id="PS50995">
    <property type="entry name" value="HTH_MARR_2"/>
    <property type="match status" value="1"/>
</dbReference>
<sequence length="157" mass="17933">MEHAATSPLFTPYSAETYRIDTSLGQQIASLHHQLLRQIDQRMEPLELTAAQWKVLMRVLSGEVRSASDLCRQLECDTGSMTRMLDRLEEKGFIHRLRSKDDRRVVLVKPTSICRQLRPELVDAAVEVLNRALVNFHPDDFAALRRLLAQLSANLNP</sequence>
<evidence type="ECO:0000256" key="2">
    <source>
        <dbReference type="ARBA" id="ARBA00023125"/>
    </source>
</evidence>
<organism evidence="5 6">
    <name type="scientific">Chromobacterium subtsugae</name>
    <dbReference type="NCBI Taxonomy" id="251747"/>
    <lineage>
        <taxon>Bacteria</taxon>
        <taxon>Pseudomonadati</taxon>
        <taxon>Pseudomonadota</taxon>
        <taxon>Betaproteobacteria</taxon>
        <taxon>Neisseriales</taxon>
        <taxon>Chromobacteriaceae</taxon>
        <taxon>Chromobacterium</taxon>
    </lineage>
</organism>
<protein>
    <submittedName>
        <fullName evidence="5">MarR family transcriptional regulator</fullName>
    </submittedName>
</protein>
<evidence type="ECO:0000313" key="5">
    <source>
        <dbReference type="EMBL" id="MBW8289640.1"/>
    </source>
</evidence>
<dbReference type="Proteomes" id="UP000711178">
    <property type="component" value="Unassembled WGS sequence"/>
</dbReference>
<dbReference type="PANTHER" id="PTHR42756:SF1">
    <property type="entry name" value="TRANSCRIPTIONAL REPRESSOR OF EMRAB OPERON"/>
    <property type="match status" value="1"/>
</dbReference>
<dbReference type="Pfam" id="PF01047">
    <property type="entry name" value="MarR"/>
    <property type="match status" value="1"/>
</dbReference>
<keyword evidence="2" id="KW-0238">DNA-binding</keyword>
<evidence type="ECO:0000313" key="6">
    <source>
        <dbReference type="Proteomes" id="UP000711178"/>
    </source>
</evidence>
<dbReference type="SMART" id="SM00347">
    <property type="entry name" value="HTH_MARR"/>
    <property type="match status" value="1"/>
</dbReference>
<keyword evidence="6" id="KW-1185">Reference proteome</keyword>
<keyword evidence="1" id="KW-0805">Transcription regulation</keyword>
<dbReference type="GeneID" id="89684400"/>
<dbReference type="InterPro" id="IPR036388">
    <property type="entry name" value="WH-like_DNA-bd_sf"/>
</dbReference>
<gene>
    <name evidence="5" type="ORF">KIF53_18540</name>
</gene>
<name>A0ABS7FHS6_9NEIS</name>
<evidence type="ECO:0000256" key="1">
    <source>
        <dbReference type="ARBA" id="ARBA00023015"/>
    </source>
</evidence>
<dbReference type="PRINTS" id="PR00598">
    <property type="entry name" value="HTHMARR"/>
</dbReference>
<dbReference type="SUPFAM" id="SSF46785">
    <property type="entry name" value="Winged helix' DNA-binding domain"/>
    <property type="match status" value="1"/>
</dbReference>
<dbReference type="PANTHER" id="PTHR42756">
    <property type="entry name" value="TRANSCRIPTIONAL REGULATOR, MARR"/>
    <property type="match status" value="1"/>
</dbReference>
<evidence type="ECO:0000259" key="4">
    <source>
        <dbReference type="PROSITE" id="PS50995"/>
    </source>
</evidence>
<dbReference type="RefSeq" id="WP_043579702.1">
    <property type="nucleotide sequence ID" value="NZ_CP142381.1"/>
</dbReference>
<dbReference type="InterPro" id="IPR000835">
    <property type="entry name" value="HTH_MarR-typ"/>
</dbReference>
<accession>A0ABS7FHS6</accession>
<proteinExistence type="predicted"/>
<keyword evidence="3" id="KW-0804">Transcription</keyword>
<comment type="caution">
    <text evidence="5">The sequence shown here is derived from an EMBL/GenBank/DDBJ whole genome shotgun (WGS) entry which is preliminary data.</text>
</comment>